<proteinExistence type="predicted"/>
<gene>
    <name evidence="1" type="ORF">F443_11147</name>
</gene>
<dbReference type="Proteomes" id="UP000018721">
    <property type="component" value="Unassembled WGS sequence"/>
</dbReference>
<accession>V9EZ03</accession>
<sequence>MPPTSKRKRALRLLRRAVRSRRKVSALRFMLGCTDDLEDDVDEKRDDKWKSYLDEDGDLNDEEFLGHFRVSRRAFAAVLDLIRDDTAFKPSGRRKGSIKNYIRRACSAILRLRDITVTWPDDEERSLIARRIQDKYGFVNCVGLVEGTLLPLEFKPRSNGEDYFSKAGTA</sequence>
<evidence type="ECO:0000313" key="1">
    <source>
        <dbReference type="EMBL" id="ETI44091.1"/>
    </source>
</evidence>
<reference evidence="1 2" key="1">
    <citation type="submission" date="2013-11" db="EMBL/GenBank/DDBJ databases">
        <title>The Genome Sequence of Phytophthora parasitica P1569.</title>
        <authorList>
            <consortium name="The Broad Institute Genomics Platform"/>
            <person name="Russ C."/>
            <person name="Tyler B."/>
            <person name="Panabieres F."/>
            <person name="Shan W."/>
            <person name="Tripathy S."/>
            <person name="Grunwald N."/>
            <person name="Machado M."/>
            <person name="Johnson C.S."/>
            <person name="Arredondo F."/>
            <person name="Hong C."/>
            <person name="Coffey M."/>
            <person name="Young S.K."/>
            <person name="Zeng Q."/>
            <person name="Gargeya S."/>
            <person name="Fitzgerald M."/>
            <person name="Abouelleil A."/>
            <person name="Alvarado L."/>
            <person name="Chapman S.B."/>
            <person name="Gainer-Dewar J."/>
            <person name="Goldberg J."/>
            <person name="Griggs A."/>
            <person name="Gujja S."/>
            <person name="Hansen M."/>
            <person name="Howarth C."/>
            <person name="Imamovic A."/>
            <person name="Ireland A."/>
            <person name="Larimer J."/>
            <person name="McCowan C."/>
            <person name="Murphy C."/>
            <person name="Pearson M."/>
            <person name="Poon T.W."/>
            <person name="Priest M."/>
            <person name="Roberts A."/>
            <person name="Saif S."/>
            <person name="Shea T."/>
            <person name="Sykes S."/>
            <person name="Wortman J."/>
            <person name="Nusbaum C."/>
            <person name="Birren B."/>
        </authorList>
    </citation>
    <scope>NUCLEOTIDE SEQUENCE [LARGE SCALE GENOMIC DNA]</scope>
    <source>
        <strain evidence="1 2">P1569</strain>
    </source>
</reference>
<dbReference type="EMBL" id="ANIZ01001918">
    <property type="protein sequence ID" value="ETI44091.1"/>
    <property type="molecule type" value="Genomic_DNA"/>
</dbReference>
<dbReference type="AlphaFoldDB" id="V9EZ03"/>
<evidence type="ECO:0008006" key="3">
    <source>
        <dbReference type="Google" id="ProtNLM"/>
    </source>
</evidence>
<comment type="caution">
    <text evidence="1">The sequence shown here is derived from an EMBL/GenBank/DDBJ whole genome shotgun (WGS) entry which is preliminary data.</text>
</comment>
<evidence type="ECO:0000313" key="2">
    <source>
        <dbReference type="Proteomes" id="UP000018721"/>
    </source>
</evidence>
<organism evidence="1 2">
    <name type="scientific">Phytophthora nicotianae P1569</name>
    <dbReference type="NCBI Taxonomy" id="1317065"/>
    <lineage>
        <taxon>Eukaryota</taxon>
        <taxon>Sar</taxon>
        <taxon>Stramenopiles</taxon>
        <taxon>Oomycota</taxon>
        <taxon>Peronosporomycetes</taxon>
        <taxon>Peronosporales</taxon>
        <taxon>Peronosporaceae</taxon>
        <taxon>Phytophthora</taxon>
    </lineage>
</organism>
<protein>
    <recommendedName>
        <fullName evidence="3">DDE Tnp4 domain-containing protein</fullName>
    </recommendedName>
</protein>
<keyword evidence="2" id="KW-1185">Reference proteome</keyword>
<name>V9EZ03_PHYNI</name>
<dbReference type="HOGENOM" id="CLU_018552_2_4_1"/>